<evidence type="ECO:0000256" key="1">
    <source>
        <dbReference type="SAM" id="MobiDB-lite"/>
    </source>
</evidence>
<evidence type="ECO:0000313" key="3">
    <source>
        <dbReference type="WBParaSite" id="nRc.2.0.1.t17818-RA"/>
    </source>
</evidence>
<name>A0A915IUS4_ROMCU</name>
<proteinExistence type="predicted"/>
<accession>A0A915IUS4</accession>
<dbReference type="Proteomes" id="UP000887565">
    <property type="component" value="Unplaced"/>
</dbReference>
<reference evidence="3" key="1">
    <citation type="submission" date="2022-11" db="UniProtKB">
        <authorList>
            <consortium name="WormBaseParasite"/>
        </authorList>
    </citation>
    <scope>IDENTIFICATION</scope>
</reference>
<feature type="region of interest" description="Disordered" evidence="1">
    <location>
        <begin position="123"/>
        <end position="145"/>
    </location>
</feature>
<feature type="compositionally biased region" description="Pro residues" evidence="1">
    <location>
        <begin position="135"/>
        <end position="145"/>
    </location>
</feature>
<dbReference type="AlphaFoldDB" id="A0A915IUS4"/>
<evidence type="ECO:0000313" key="2">
    <source>
        <dbReference type="Proteomes" id="UP000887565"/>
    </source>
</evidence>
<dbReference type="WBParaSite" id="nRc.2.0.1.t17818-RA">
    <property type="protein sequence ID" value="nRc.2.0.1.t17818-RA"/>
    <property type="gene ID" value="nRc.2.0.1.g17818"/>
</dbReference>
<keyword evidence="2" id="KW-1185">Reference proteome</keyword>
<organism evidence="2 3">
    <name type="scientific">Romanomermis culicivorax</name>
    <name type="common">Nematode worm</name>
    <dbReference type="NCBI Taxonomy" id="13658"/>
    <lineage>
        <taxon>Eukaryota</taxon>
        <taxon>Metazoa</taxon>
        <taxon>Ecdysozoa</taxon>
        <taxon>Nematoda</taxon>
        <taxon>Enoplea</taxon>
        <taxon>Dorylaimia</taxon>
        <taxon>Mermithida</taxon>
        <taxon>Mermithoidea</taxon>
        <taxon>Mermithidae</taxon>
        <taxon>Romanomermis</taxon>
    </lineage>
</organism>
<protein>
    <submittedName>
        <fullName evidence="3">Uncharacterized protein</fullName>
    </submittedName>
</protein>
<sequence>MTRFFLAEQLEFFIGWTPKPNADRRGNSNARETEINYKQNGTRKMIPSRMTREKAFMRDKYTVLCNSRTMTSRDFPCRTTCAWTINSSGTAETGINGLLLAITPRIRSRTCITRRILAALLLNDDEPPPDERPAPKVPPPPMLPD</sequence>